<accession>A0ACC1T8X8</accession>
<dbReference type="Proteomes" id="UP001148662">
    <property type="component" value="Unassembled WGS sequence"/>
</dbReference>
<gene>
    <name evidence="1" type="ORF">NM688_g2246</name>
</gene>
<reference evidence="1" key="1">
    <citation type="submission" date="2022-07" db="EMBL/GenBank/DDBJ databases">
        <title>Genome Sequence of Phlebia brevispora.</title>
        <authorList>
            <person name="Buettner E."/>
        </authorList>
    </citation>
    <scope>NUCLEOTIDE SEQUENCE</scope>
    <source>
        <strain evidence="1">MPL23</strain>
    </source>
</reference>
<comment type="caution">
    <text evidence="1">The sequence shown here is derived from an EMBL/GenBank/DDBJ whole genome shotgun (WGS) entry which is preliminary data.</text>
</comment>
<dbReference type="EMBL" id="JANHOG010000276">
    <property type="protein sequence ID" value="KAJ3556035.1"/>
    <property type="molecule type" value="Genomic_DNA"/>
</dbReference>
<sequence>MRIIILSEPRSLRPDAEEGAHNSRVEGDHISLGGSHIPESDVGDSEIRQPHVLEAESDVRGLHDSQADPCNVEPRTFPGSSGRLDCRCSGSDSKIEPVDPNLVSQVVRWLIVKCRGWQQWNEARLSYRSPQEIVIYSDEALREEAHLEVPLQIKHQTTNPVISSSLASVPSETLGVTGLLGMLNQVLGTSYSADVPGLIPLLQQFIEERHYDFGMVYGYLRSFWFNDIQWTDDIQELLETREYSDRAARIKALDQERNVVTNPRIKPRRLWDLYSNRVIPIWTVRDSILLDYDGVWAISHSWMEESQRHNASTPINGYEWLVPLPLDVTLDRIRIELLNLGAVYVWLDVLCLRQEDSSKPEKEDLRVEEWKLDVPTIGNIYHDNPHIVTYLNGLGRPFAIGDIDHERHWLNRTWTLQEGSVNTLIGGMIPSYPFPLNMERSQVKSRPGVKAFLERLCTMLNIGQNYSGELFPALEIMLDRKASHEVDRIAGLAYILLSEDSRPPVYVREENNADNNEEAWSHLVMEMEPSYRQQLAFLYPTPGDGGVTWRPSWDQLNANRTLLQRHNGSVGVANCPDSVGKDGSNEISGYLLEECVVRHLAKHDAEDFCRHGELVVKAGGAIEGESIFAVTAHHQEPIPDDQTYVLFGPDLEFWMVGLYTHSGCIQKVSVVELREEQRRDTLALRALVRPATVTLV</sequence>
<evidence type="ECO:0000313" key="2">
    <source>
        <dbReference type="Proteomes" id="UP001148662"/>
    </source>
</evidence>
<evidence type="ECO:0000313" key="1">
    <source>
        <dbReference type="EMBL" id="KAJ3556035.1"/>
    </source>
</evidence>
<protein>
    <submittedName>
        <fullName evidence="1">Uncharacterized protein</fullName>
    </submittedName>
</protein>
<name>A0ACC1T8X8_9APHY</name>
<organism evidence="1 2">
    <name type="scientific">Phlebia brevispora</name>
    <dbReference type="NCBI Taxonomy" id="194682"/>
    <lineage>
        <taxon>Eukaryota</taxon>
        <taxon>Fungi</taxon>
        <taxon>Dikarya</taxon>
        <taxon>Basidiomycota</taxon>
        <taxon>Agaricomycotina</taxon>
        <taxon>Agaricomycetes</taxon>
        <taxon>Polyporales</taxon>
        <taxon>Meruliaceae</taxon>
        <taxon>Phlebia</taxon>
    </lineage>
</organism>
<proteinExistence type="predicted"/>
<keyword evidence="2" id="KW-1185">Reference proteome</keyword>